<proteinExistence type="predicted"/>
<evidence type="ECO:0000313" key="3">
    <source>
        <dbReference type="Proteomes" id="UP000297703"/>
    </source>
</evidence>
<name>A0A4D9F281_9SAUR</name>
<keyword evidence="3" id="KW-1185">Reference proteome</keyword>
<dbReference type="AlphaFoldDB" id="A0A4D9F281"/>
<comment type="caution">
    <text evidence="2">The sequence shown here is derived from an EMBL/GenBank/DDBJ whole genome shotgun (WGS) entry which is preliminary data.</text>
</comment>
<gene>
    <name evidence="2" type="ORF">DR999_PMT00547</name>
</gene>
<feature type="compositionally biased region" description="Low complexity" evidence="1">
    <location>
        <begin position="279"/>
        <end position="293"/>
    </location>
</feature>
<protein>
    <submittedName>
        <fullName evidence="2">WD repeat-containing protein 41</fullName>
    </submittedName>
</protein>
<dbReference type="Proteomes" id="UP000297703">
    <property type="component" value="Unassembled WGS sequence"/>
</dbReference>
<reference evidence="2 3" key="1">
    <citation type="submission" date="2019-04" db="EMBL/GenBank/DDBJ databases">
        <title>Draft genome of the big-headed turtle Platysternon megacephalum.</title>
        <authorList>
            <person name="Gong S."/>
        </authorList>
    </citation>
    <scope>NUCLEOTIDE SEQUENCE [LARGE SCALE GENOMIC DNA]</scope>
    <source>
        <strain evidence="2">DO16091913</strain>
        <tissue evidence="2">Muscle</tissue>
    </source>
</reference>
<accession>A0A4D9F281</accession>
<organism evidence="2 3">
    <name type="scientific">Platysternon megacephalum</name>
    <name type="common">big-headed turtle</name>
    <dbReference type="NCBI Taxonomy" id="55544"/>
    <lineage>
        <taxon>Eukaryota</taxon>
        <taxon>Metazoa</taxon>
        <taxon>Chordata</taxon>
        <taxon>Craniata</taxon>
        <taxon>Vertebrata</taxon>
        <taxon>Euteleostomi</taxon>
        <taxon>Archelosauria</taxon>
        <taxon>Testudinata</taxon>
        <taxon>Testudines</taxon>
        <taxon>Cryptodira</taxon>
        <taxon>Durocryptodira</taxon>
        <taxon>Testudinoidea</taxon>
        <taxon>Platysternidae</taxon>
        <taxon>Platysternon</taxon>
    </lineage>
</organism>
<sequence length="329" mass="33469">MCPHPGCCPHDLFRPTDIRQEKQGQPKGTYIPVGASSFPAPLGSGRDTPPAKGHWWCHCCLVSLQGMGNLKMRQPMGGAPGIWPISPPSPAPAGSRPRVSGLAVGFPSLGSLCLGNGEAESRPLPPPKCAGAREAPPIAGAGRGFAGSRSGGGGDQGPLVTPARIYPFARGGRARHLTRAPGRAAPRRSPQLVRTAAAAGGRAGSKAALCDGSGVRGGAAAACDIRGESVGRPAQWRAAGPGCSRAGDGVTADYRSPAGRQHRRPQGGRAGAGQSLRRGSPAQEAAGGAAAASPLAGCPRGLPDYHRPRHGQALLPRQGARQGWICQML</sequence>
<feature type="region of interest" description="Disordered" evidence="1">
    <location>
        <begin position="234"/>
        <end position="293"/>
    </location>
</feature>
<evidence type="ECO:0000256" key="1">
    <source>
        <dbReference type="SAM" id="MobiDB-lite"/>
    </source>
</evidence>
<evidence type="ECO:0000313" key="2">
    <source>
        <dbReference type="EMBL" id="TFK15675.1"/>
    </source>
</evidence>
<dbReference type="EMBL" id="QXTE01000003">
    <property type="protein sequence ID" value="TFK15675.1"/>
    <property type="molecule type" value="Genomic_DNA"/>
</dbReference>
<reference evidence="2 3" key="2">
    <citation type="submission" date="2019-04" db="EMBL/GenBank/DDBJ databases">
        <title>The genome sequence of big-headed turtle.</title>
        <authorList>
            <person name="Gong S."/>
        </authorList>
    </citation>
    <scope>NUCLEOTIDE SEQUENCE [LARGE SCALE GENOMIC DNA]</scope>
    <source>
        <strain evidence="2">DO16091913</strain>
        <tissue evidence="2">Muscle</tissue>
    </source>
</reference>